<reference evidence="2 3" key="1">
    <citation type="submission" date="2019-06" db="EMBL/GenBank/DDBJ databases">
        <title>Sequencing the genomes of 1000 actinobacteria strains.</title>
        <authorList>
            <person name="Klenk H.-P."/>
        </authorList>
    </citation>
    <scope>NUCLEOTIDE SEQUENCE [LARGE SCALE GENOMIC DNA]</scope>
    <source>
        <strain evidence="2 3">DSM 45511</strain>
    </source>
</reference>
<name>A0A543FUE3_9PSEU</name>
<evidence type="ECO:0000256" key="1">
    <source>
        <dbReference type="SAM" id="MobiDB-lite"/>
    </source>
</evidence>
<dbReference type="AlphaFoldDB" id="A0A543FUE3"/>
<feature type="region of interest" description="Disordered" evidence="1">
    <location>
        <begin position="18"/>
        <end position="37"/>
    </location>
</feature>
<gene>
    <name evidence="2" type="ORF">FB388_4667</name>
</gene>
<accession>A0A543FUE3</accession>
<keyword evidence="3" id="KW-1185">Reference proteome</keyword>
<sequence>MFDPLAVLLADKATVHHVMSGRPDAPTTPDRPPRHRSHAVRRLIVTTVRRLADRLEPRTVGTCAAAP</sequence>
<proteinExistence type="predicted"/>
<comment type="caution">
    <text evidence="2">The sequence shown here is derived from an EMBL/GenBank/DDBJ whole genome shotgun (WGS) entry which is preliminary data.</text>
</comment>
<dbReference type="Proteomes" id="UP000319818">
    <property type="component" value="Unassembled WGS sequence"/>
</dbReference>
<evidence type="ECO:0000313" key="3">
    <source>
        <dbReference type="Proteomes" id="UP000319818"/>
    </source>
</evidence>
<organism evidence="2 3">
    <name type="scientific">Pseudonocardia cypriaca</name>
    <dbReference type="NCBI Taxonomy" id="882449"/>
    <lineage>
        <taxon>Bacteria</taxon>
        <taxon>Bacillati</taxon>
        <taxon>Actinomycetota</taxon>
        <taxon>Actinomycetes</taxon>
        <taxon>Pseudonocardiales</taxon>
        <taxon>Pseudonocardiaceae</taxon>
        <taxon>Pseudonocardia</taxon>
    </lineage>
</organism>
<dbReference type="RefSeq" id="WP_142104275.1">
    <property type="nucleotide sequence ID" value="NZ_VFPH01000002.1"/>
</dbReference>
<dbReference type="EMBL" id="VFPH01000002">
    <property type="protein sequence ID" value="TQM37455.1"/>
    <property type="molecule type" value="Genomic_DNA"/>
</dbReference>
<protein>
    <submittedName>
        <fullName evidence="2">Uncharacterized protein</fullName>
    </submittedName>
</protein>
<evidence type="ECO:0000313" key="2">
    <source>
        <dbReference type="EMBL" id="TQM37455.1"/>
    </source>
</evidence>